<evidence type="ECO:0000256" key="1">
    <source>
        <dbReference type="ARBA" id="ARBA00022737"/>
    </source>
</evidence>
<evidence type="ECO:0000313" key="5">
    <source>
        <dbReference type="EMBL" id="KAK8147945.1"/>
    </source>
</evidence>
<sequence>MAIGNENDNTNAGQPMREEQSTPPFAPSNLWSNNPIGRIRRPPPLTVELVLSQLEGLGESEHNMPSQVGELESRIISESLEHRANGHFHQTTNMLDWEAILLGGSPRPHECLQMFGEACSQGELLPSASDLAFLEADSLFADTDHALAEDVLASADGSRYPHTNALCCAVDKGLTDMIQCLLHAGADPMTRDQKGRTALHYAARRSNAAILNRLLGLEVNIDVRDSQGRTPLFNAVEGGNIESARLLLQLGANVYVKDDLGVTVLCLAVHSGFLGLVEVLLEFGADVNG</sequence>
<organism evidence="5 6">
    <name type="scientific">Beauveria asiatica</name>
    <dbReference type="NCBI Taxonomy" id="1069075"/>
    <lineage>
        <taxon>Eukaryota</taxon>
        <taxon>Fungi</taxon>
        <taxon>Dikarya</taxon>
        <taxon>Ascomycota</taxon>
        <taxon>Pezizomycotina</taxon>
        <taxon>Sordariomycetes</taxon>
        <taxon>Hypocreomycetidae</taxon>
        <taxon>Hypocreales</taxon>
        <taxon>Cordycipitaceae</taxon>
        <taxon>Beauveria</taxon>
    </lineage>
</organism>
<gene>
    <name evidence="5" type="ORF">G3M48_000643</name>
</gene>
<feature type="compositionally biased region" description="Polar residues" evidence="4">
    <location>
        <begin position="1"/>
        <end position="13"/>
    </location>
</feature>
<reference evidence="5 6" key="1">
    <citation type="submission" date="2020-02" db="EMBL/GenBank/DDBJ databases">
        <title>Comparative genomics of the hypocrealean fungal genus Beauvera.</title>
        <authorList>
            <person name="Showalter D.N."/>
            <person name="Bushley K.E."/>
            <person name="Rehner S.A."/>
        </authorList>
    </citation>
    <scope>NUCLEOTIDE SEQUENCE [LARGE SCALE GENOMIC DNA]</scope>
    <source>
        <strain evidence="5 6">ARSEF4384</strain>
    </source>
</reference>
<dbReference type="GO" id="GO:0004842">
    <property type="term" value="F:ubiquitin-protein transferase activity"/>
    <property type="evidence" value="ECO:0007669"/>
    <property type="project" value="TreeGrafter"/>
</dbReference>
<feature type="repeat" description="ANK" evidence="3">
    <location>
        <begin position="260"/>
        <end position="289"/>
    </location>
</feature>
<accession>A0AAW0S110</accession>
<feature type="repeat" description="ANK" evidence="3">
    <location>
        <begin position="194"/>
        <end position="226"/>
    </location>
</feature>
<proteinExistence type="predicted"/>
<evidence type="ECO:0000313" key="6">
    <source>
        <dbReference type="Proteomes" id="UP001397290"/>
    </source>
</evidence>
<dbReference type="Gene3D" id="1.25.40.20">
    <property type="entry name" value="Ankyrin repeat-containing domain"/>
    <property type="match status" value="1"/>
</dbReference>
<evidence type="ECO:0000256" key="3">
    <source>
        <dbReference type="PROSITE-ProRule" id="PRU00023"/>
    </source>
</evidence>
<dbReference type="PANTHER" id="PTHR24171">
    <property type="entry name" value="ANKYRIN REPEAT DOMAIN-CONTAINING PROTEIN 39-RELATED"/>
    <property type="match status" value="1"/>
</dbReference>
<dbReference type="SUPFAM" id="SSF48403">
    <property type="entry name" value="Ankyrin repeat"/>
    <property type="match status" value="1"/>
</dbReference>
<evidence type="ECO:0000256" key="2">
    <source>
        <dbReference type="ARBA" id="ARBA00023043"/>
    </source>
</evidence>
<protein>
    <recommendedName>
        <fullName evidence="7">Ankyrin repeat protein</fullName>
    </recommendedName>
</protein>
<feature type="region of interest" description="Disordered" evidence="4">
    <location>
        <begin position="1"/>
        <end position="37"/>
    </location>
</feature>
<feature type="repeat" description="ANK" evidence="3">
    <location>
        <begin position="227"/>
        <end position="259"/>
    </location>
</feature>
<dbReference type="AlphaFoldDB" id="A0AAW0S110"/>
<dbReference type="EMBL" id="JAAHCF010000115">
    <property type="protein sequence ID" value="KAK8147945.1"/>
    <property type="molecule type" value="Genomic_DNA"/>
</dbReference>
<comment type="caution">
    <text evidence="5">The sequence shown here is derived from an EMBL/GenBank/DDBJ whole genome shotgun (WGS) entry which is preliminary data.</text>
</comment>
<dbReference type="PROSITE" id="PS50088">
    <property type="entry name" value="ANK_REPEAT"/>
    <property type="match status" value="3"/>
</dbReference>
<keyword evidence="2 3" id="KW-0040">ANK repeat</keyword>
<dbReference type="PANTHER" id="PTHR24171:SF8">
    <property type="entry name" value="BRCA1-ASSOCIATED RING DOMAIN PROTEIN 1"/>
    <property type="match status" value="1"/>
</dbReference>
<dbReference type="PRINTS" id="PR01415">
    <property type="entry name" value="ANKYRIN"/>
</dbReference>
<dbReference type="Proteomes" id="UP001397290">
    <property type="component" value="Unassembled WGS sequence"/>
</dbReference>
<dbReference type="GO" id="GO:0085020">
    <property type="term" value="P:protein K6-linked ubiquitination"/>
    <property type="evidence" value="ECO:0007669"/>
    <property type="project" value="TreeGrafter"/>
</dbReference>
<evidence type="ECO:0000256" key="4">
    <source>
        <dbReference type="SAM" id="MobiDB-lite"/>
    </source>
</evidence>
<dbReference type="Pfam" id="PF00023">
    <property type="entry name" value="Ank"/>
    <property type="match status" value="1"/>
</dbReference>
<dbReference type="InterPro" id="IPR002110">
    <property type="entry name" value="Ankyrin_rpt"/>
</dbReference>
<dbReference type="InterPro" id="IPR036770">
    <property type="entry name" value="Ankyrin_rpt-contain_sf"/>
</dbReference>
<keyword evidence="6" id="KW-1185">Reference proteome</keyword>
<keyword evidence="1" id="KW-0677">Repeat</keyword>
<name>A0AAW0S110_9HYPO</name>
<dbReference type="SMART" id="SM00248">
    <property type="entry name" value="ANK"/>
    <property type="match status" value="4"/>
</dbReference>
<dbReference type="Pfam" id="PF12796">
    <property type="entry name" value="Ank_2"/>
    <property type="match status" value="1"/>
</dbReference>
<evidence type="ECO:0008006" key="7">
    <source>
        <dbReference type="Google" id="ProtNLM"/>
    </source>
</evidence>
<dbReference type="PROSITE" id="PS50297">
    <property type="entry name" value="ANK_REP_REGION"/>
    <property type="match status" value="3"/>
</dbReference>